<dbReference type="InterPro" id="IPR037407">
    <property type="entry name" value="MLP_fam"/>
</dbReference>
<organism evidence="2 3">
    <name type="scientific">Actinocatenispora rupis</name>
    <dbReference type="NCBI Taxonomy" id="519421"/>
    <lineage>
        <taxon>Bacteria</taxon>
        <taxon>Bacillati</taxon>
        <taxon>Actinomycetota</taxon>
        <taxon>Actinomycetes</taxon>
        <taxon>Micromonosporales</taxon>
        <taxon>Micromonosporaceae</taxon>
        <taxon>Actinocatenispora</taxon>
    </lineage>
</organism>
<dbReference type="PANTHER" id="PTHR38444">
    <property type="entry name" value="ENTEROBACTIN BIOSYNTHESIS PROTEIN YBDZ"/>
    <property type="match status" value="1"/>
</dbReference>
<dbReference type="InterPro" id="IPR038020">
    <property type="entry name" value="MbtH-like_sf"/>
</dbReference>
<dbReference type="GO" id="GO:0019290">
    <property type="term" value="P:siderophore biosynthetic process"/>
    <property type="evidence" value="ECO:0007669"/>
    <property type="project" value="TreeGrafter"/>
</dbReference>
<dbReference type="GO" id="GO:0005829">
    <property type="term" value="C:cytosol"/>
    <property type="evidence" value="ECO:0007669"/>
    <property type="project" value="TreeGrafter"/>
</dbReference>
<dbReference type="PANTHER" id="PTHR38444:SF1">
    <property type="entry name" value="ENTEROBACTIN BIOSYNTHESIS PROTEIN YBDZ"/>
    <property type="match status" value="1"/>
</dbReference>
<reference evidence="2" key="1">
    <citation type="submission" date="2021-01" db="EMBL/GenBank/DDBJ databases">
        <title>Whole genome shotgun sequence of Actinocatenispora rupis NBRC 107355.</title>
        <authorList>
            <person name="Komaki H."/>
            <person name="Tamura T."/>
        </authorList>
    </citation>
    <scope>NUCLEOTIDE SEQUENCE</scope>
    <source>
        <strain evidence="2">NBRC 107355</strain>
    </source>
</reference>
<dbReference type="AlphaFoldDB" id="A0A8J3J3R5"/>
<dbReference type="EMBL" id="BOMB01000010">
    <property type="protein sequence ID" value="GID11071.1"/>
    <property type="molecule type" value="Genomic_DNA"/>
</dbReference>
<keyword evidence="3" id="KW-1185">Reference proteome</keyword>
<evidence type="ECO:0000313" key="2">
    <source>
        <dbReference type="EMBL" id="GID11071.1"/>
    </source>
</evidence>
<dbReference type="InterPro" id="IPR005153">
    <property type="entry name" value="MbtH-like_dom"/>
</dbReference>
<dbReference type="Proteomes" id="UP000612808">
    <property type="component" value="Unassembled WGS sequence"/>
</dbReference>
<dbReference type="SUPFAM" id="SSF160582">
    <property type="entry name" value="MbtH-like"/>
    <property type="match status" value="1"/>
</dbReference>
<sequence length="66" mass="7470">MGTNPFEDDDATYRVLVNDEEQHSLWPVDVTVPAGWRVAVEAASRADCLAYVAEHWTDLRPASLRR</sequence>
<dbReference type="Pfam" id="PF03621">
    <property type="entry name" value="MbtH"/>
    <property type="match status" value="1"/>
</dbReference>
<evidence type="ECO:0000313" key="3">
    <source>
        <dbReference type="Proteomes" id="UP000612808"/>
    </source>
</evidence>
<dbReference type="SMART" id="SM00923">
    <property type="entry name" value="MbtH"/>
    <property type="match status" value="1"/>
</dbReference>
<comment type="caution">
    <text evidence="2">The sequence shown here is derived from an EMBL/GenBank/DDBJ whole genome shotgun (WGS) entry which is preliminary data.</text>
</comment>
<dbReference type="Gene3D" id="3.90.820.10">
    <property type="entry name" value="Structural Genomics, Unknown Function 30-nov-00 1gh9 Mol_id"/>
    <property type="match status" value="1"/>
</dbReference>
<gene>
    <name evidence="2" type="primary">mbtH</name>
    <name evidence="2" type="ORF">Aru02nite_19600</name>
</gene>
<accession>A0A8J3J3R5</accession>
<feature type="domain" description="MbtH-like" evidence="1">
    <location>
        <begin position="4"/>
        <end position="54"/>
    </location>
</feature>
<evidence type="ECO:0000259" key="1">
    <source>
        <dbReference type="SMART" id="SM00923"/>
    </source>
</evidence>
<protein>
    <submittedName>
        <fullName evidence="2">Protein MbtH</fullName>
    </submittedName>
</protein>
<dbReference type="RefSeq" id="WP_203656820.1">
    <property type="nucleotide sequence ID" value="NZ_BAAAZM010000019.1"/>
</dbReference>
<name>A0A8J3J3R5_9ACTN</name>
<proteinExistence type="predicted"/>